<gene>
    <name evidence="1" type="ORF">Dfulv_38415</name>
</gene>
<protein>
    <submittedName>
        <fullName evidence="1">Uncharacterized protein</fullName>
    </submittedName>
</protein>
<reference evidence="1" key="1">
    <citation type="submission" date="2021-04" db="EMBL/GenBank/DDBJ databases">
        <authorList>
            <person name="Hartkoorn R.C."/>
            <person name="Beaudoing E."/>
            <person name="Hot D."/>
        </authorList>
    </citation>
    <scope>NUCLEOTIDE SEQUENCE</scope>
    <source>
        <strain evidence="1">NRRL B-16292</strain>
    </source>
</reference>
<name>A0ABY5VT81_9ACTN</name>
<evidence type="ECO:0000313" key="2">
    <source>
        <dbReference type="Proteomes" id="UP001059617"/>
    </source>
</evidence>
<dbReference type="Proteomes" id="UP001059617">
    <property type="component" value="Chromosome"/>
</dbReference>
<evidence type="ECO:0000313" key="1">
    <source>
        <dbReference type="EMBL" id="UWP80957.1"/>
    </source>
</evidence>
<dbReference type="EMBL" id="CP073720">
    <property type="protein sequence ID" value="UWP80957.1"/>
    <property type="molecule type" value="Genomic_DNA"/>
</dbReference>
<accession>A0ABY5VT81</accession>
<reference evidence="1" key="2">
    <citation type="submission" date="2022-09" db="EMBL/GenBank/DDBJ databases">
        <title>Biosynthetic gene clusters of Dactylosporangioum fulvum.</title>
        <authorList>
            <person name="Caradec T."/>
        </authorList>
    </citation>
    <scope>NUCLEOTIDE SEQUENCE</scope>
    <source>
        <strain evidence="1">NRRL B-16292</strain>
    </source>
</reference>
<sequence>MITQTERGADVLPLTTTPGIAGYFGPGHVLAEVAARHCDAHRSPFTRSVACGACWELAIRDDERFAVEFDLPRELEPDPDYIDEIAVGLACSGERVALTPAELVVAVNRLRRRSVSLSRIALRLHVAHAAVVRIVRETSNEVAAA</sequence>
<proteinExistence type="predicted"/>
<dbReference type="RefSeq" id="WP_259858720.1">
    <property type="nucleotide sequence ID" value="NZ_BAAAST010000028.1"/>
</dbReference>
<organism evidence="1 2">
    <name type="scientific">Dactylosporangium fulvum</name>
    <dbReference type="NCBI Taxonomy" id="53359"/>
    <lineage>
        <taxon>Bacteria</taxon>
        <taxon>Bacillati</taxon>
        <taxon>Actinomycetota</taxon>
        <taxon>Actinomycetes</taxon>
        <taxon>Micromonosporales</taxon>
        <taxon>Micromonosporaceae</taxon>
        <taxon>Dactylosporangium</taxon>
    </lineage>
</organism>
<keyword evidence="2" id="KW-1185">Reference proteome</keyword>